<dbReference type="GeneID" id="64626109"/>
<organism evidence="1 2">
    <name type="scientific">Suillus subaureus</name>
    <dbReference type="NCBI Taxonomy" id="48587"/>
    <lineage>
        <taxon>Eukaryota</taxon>
        <taxon>Fungi</taxon>
        <taxon>Dikarya</taxon>
        <taxon>Basidiomycota</taxon>
        <taxon>Agaricomycotina</taxon>
        <taxon>Agaricomycetes</taxon>
        <taxon>Agaricomycetidae</taxon>
        <taxon>Boletales</taxon>
        <taxon>Suillineae</taxon>
        <taxon>Suillaceae</taxon>
        <taxon>Suillus</taxon>
    </lineage>
</organism>
<keyword evidence="2" id="KW-1185">Reference proteome</keyword>
<dbReference type="EMBL" id="JABBWG010000273">
    <property type="protein sequence ID" value="KAG1796188.1"/>
    <property type="molecule type" value="Genomic_DNA"/>
</dbReference>
<dbReference type="RefSeq" id="XP_041185332.1">
    <property type="nucleotide sequence ID" value="XM_041332092.1"/>
</dbReference>
<sequence length="84" mass="9629">FAFPHQLDELEDYGNFIHQKFAQNISKYHSCVIAFDKAVRKCISRRRDLQLSDFDQFVDLYEGHFSLSGCCVNDEGSSSGSKCQ</sequence>
<proteinExistence type="predicted"/>
<evidence type="ECO:0000313" key="2">
    <source>
        <dbReference type="Proteomes" id="UP000807769"/>
    </source>
</evidence>
<name>A0A9P7AT75_9AGAM</name>
<evidence type="ECO:0000313" key="1">
    <source>
        <dbReference type="EMBL" id="KAG1796188.1"/>
    </source>
</evidence>
<protein>
    <submittedName>
        <fullName evidence="1">Uncharacterized protein</fullName>
    </submittedName>
</protein>
<dbReference type="OrthoDB" id="2675409at2759"/>
<gene>
    <name evidence="1" type="ORF">BJ212DRAFT_1290674</name>
</gene>
<accession>A0A9P7AT75</accession>
<dbReference type="AlphaFoldDB" id="A0A9P7AT75"/>
<reference evidence="1" key="1">
    <citation type="journal article" date="2020" name="New Phytol.">
        <title>Comparative genomics reveals dynamic genome evolution in host specialist ectomycorrhizal fungi.</title>
        <authorList>
            <person name="Lofgren L.A."/>
            <person name="Nguyen N.H."/>
            <person name="Vilgalys R."/>
            <person name="Ruytinx J."/>
            <person name="Liao H.L."/>
            <person name="Branco S."/>
            <person name="Kuo A."/>
            <person name="LaButti K."/>
            <person name="Lipzen A."/>
            <person name="Andreopoulos W."/>
            <person name="Pangilinan J."/>
            <person name="Riley R."/>
            <person name="Hundley H."/>
            <person name="Na H."/>
            <person name="Barry K."/>
            <person name="Grigoriev I.V."/>
            <person name="Stajich J.E."/>
            <person name="Kennedy P.G."/>
        </authorList>
    </citation>
    <scope>NUCLEOTIDE SEQUENCE</scope>
    <source>
        <strain evidence="1">MN1</strain>
    </source>
</reference>
<feature type="non-terminal residue" evidence="1">
    <location>
        <position position="1"/>
    </location>
</feature>
<dbReference type="Proteomes" id="UP000807769">
    <property type="component" value="Unassembled WGS sequence"/>
</dbReference>
<comment type="caution">
    <text evidence="1">The sequence shown here is derived from an EMBL/GenBank/DDBJ whole genome shotgun (WGS) entry which is preliminary data.</text>
</comment>